<dbReference type="PROSITE" id="PS50181">
    <property type="entry name" value="FBOX"/>
    <property type="match status" value="1"/>
</dbReference>
<protein>
    <recommendedName>
        <fullName evidence="1">F-box domain-containing protein</fullName>
    </recommendedName>
</protein>
<keyword evidence="3" id="KW-1185">Reference proteome</keyword>
<reference evidence="2" key="1">
    <citation type="submission" date="2020-11" db="EMBL/GenBank/DDBJ databases">
        <authorList>
            <consortium name="DOE Joint Genome Institute"/>
            <person name="Ahrendt S."/>
            <person name="Riley R."/>
            <person name="Andreopoulos W."/>
            <person name="Labutti K."/>
            <person name="Pangilinan J."/>
            <person name="Ruiz-Duenas F.J."/>
            <person name="Barrasa J.M."/>
            <person name="Sanchez-Garcia M."/>
            <person name="Camarero S."/>
            <person name="Miyauchi S."/>
            <person name="Serrano A."/>
            <person name="Linde D."/>
            <person name="Babiker R."/>
            <person name="Drula E."/>
            <person name="Ayuso-Fernandez I."/>
            <person name="Pacheco R."/>
            <person name="Padilla G."/>
            <person name="Ferreira P."/>
            <person name="Barriuso J."/>
            <person name="Kellner H."/>
            <person name="Castanera R."/>
            <person name="Alfaro M."/>
            <person name="Ramirez L."/>
            <person name="Pisabarro A.G."/>
            <person name="Kuo A."/>
            <person name="Tritt A."/>
            <person name="Lipzen A."/>
            <person name="He G."/>
            <person name="Yan M."/>
            <person name="Ng V."/>
            <person name="Cullen D."/>
            <person name="Martin F."/>
            <person name="Rosso M.-N."/>
            <person name="Henrissat B."/>
            <person name="Hibbett D."/>
            <person name="Martinez A.T."/>
            <person name="Grigoriev I.V."/>
        </authorList>
    </citation>
    <scope>NUCLEOTIDE SEQUENCE</scope>
    <source>
        <strain evidence="2">MF-IS2</strain>
    </source>
</reference>
<dbReference type="EMBL" id="MU151257">
    <property type="protein sequence ID" value="KAF9446230.1"/>
    <property type="molecule type" value="Genomic_DNA"/>
</dbReference>
<evidence type="ECO:0000259" key="1">
    <source>
        <dbReference type="PROSITE" id="PS50181"/>
    </source>
</evidence>
<comment type="caution">
    <text evidence="2">The sequence shown here is derived from an EMBL/GenBank/DDBJ whole genome shotgun (WGS) entry which is preliminary data.</text>
</comment>
<dbReference type="InterPro" id="IPR001810">
    <property type="entry name" value="F-box_dom"/>
</dbReference>
<name>A0A9P6C217_9AGAR</name>
<feature type="non-terminal residue" evidence="2">
    <location>
        <position position="100"/>
    </location>
</feature>
<evidence type="ECO:0000313" key="3">
    <source>
        <dbReference type="Proteomes" id="UP000807342"/>
    </source>
</evidence>
<dbReference type="AlphaFoldDB" id="A0A9P6C217"/>
<organism evidence="2 3">
    <name type="scientific">Macrolepiota fuliginosa MF-IS2</name>
    <dbReference type="NCBI Taxonomy" id="1400762"/>
    <lineage>
        <taxon>Eukaryota</taxon>
        <taxon>Fungi</taxon>
        <taxon>Dikarya</taxon>
        <taxon>Basidiomycota</taxon>
        <taxon>Agaricomycotina</taxon>
        <taxon>Agaricomycetes</taxon>
        <taxon>Agaricomycetidae</taxon>
        <taxon>Agaricales</taxon>
        <taxon>Agaricineae</taxon>
        <taxon>Agaricaceae</taxon>
        <taxon>Macrolepiota</taxon>
    </lineage>
</organism>
<feature type="domain" description="F-box" evidence="1">
    <location>
        <begin position="47"/>
        <end position="100"/>
    </location>
</feature>
<evidence type="ECO:0000313" key="2">
    <source>
        <dbReference type="EMBL" id="KAF9446230.1"/>
    </source>
</evidence>
<sequence>MWTKKSGFEPAPRDTHETLQDVDFRLESLLQRHRRLSFSLEIYRGVLAPISRIPYEILEQIFQYTLPPGFVKPSIRQSPLLLTAVCRKWRSVALSTRSLW</sequence>
<dbReference type="Proteomes" id="UP000807342">
    <property type="component" value="Unassembled WGS sequence"/>
</dbReference>
<gene>
    <name evidence="2" type="ORF">P691DRAFT_674046</name>
</gene>
<dbReference type="OrthoDB" id="3139399at2759"/>
<proteinExistence type="predicted"/>
<accession>A0A9P6C217</accession>
<dbReference type="Gene3D" id="1.20.1280.50">
    <property type="match status" value="1"/>
</dbReference>